<dbReference type="PANTHER" id="PTHR22550">
    <property type="entry name" value="SPORE GERMINATION PROTEIN"/>
    <property type="match status" value="1"/>
</dbReference>
<dbReference type="RefSeq" id="WP_154319626.1">
    <property type="nucleotide sequence ID" value="NZ_CAJGAA010000005.1"/>
</dbReference>
<feature type="transmembrane region" description="Helical" evidence="5">
    <location>
        <begin position="412"/>
        <end position="431"/>
    </location>
</feature>
<comment type="similarity">
    <text evidence="2 4">Belongs to the GerABKA family.</text>
</comment>
<evidence type="ECO:0000256" key="1">
    <source>
        <dbReference type="ARBA" id="ARBA00004141"/>
    </source>
</evidence>
<dbReference type="AlphaFoldDB" id="A0A6I2MHU7"/>
<evidence type="ECO:0000313" key="6">
    <source>
        <dbReference type="EMBL" id="MRX56666.1"/>
    </source>
</evidence>
<dbReference type="PANTHER" id="PTHR22550:SF5">
    <property type="entry name" value="LEUCINE ZIPPER PROTEIN 4"/>
    <property type="match status" value="1"/>
</dbReference>
<dbReference type="GO" id="GO:0005886">
    <property type="term" value="C:plasma membrane"/>
    <property type="evidence" value="ECO:0007669"/>
    <property type="project" value="UniProtKB-SubCell"/>
</dbReference>
<keyword evidence="5" id="KW-0812">Transmembrane</keyword>
<comment type="subcellular location">
    <subcellularLocation>
        <location evidence="4">Cell membrane</location>
    </subcellularLocation>
    <subcellularLocation>
        <location evidence="1">Membrane</location>
        <topology evidence="1">Multi-pass membrane protein</topology>
    </subcellularLocation>
</comment>
<name>A0A6I2MHU7_9BACI</name>
<accession>A0A6I2MHU7</accession>
<dbReference type="PIRSF" id="PIRSF005690">
    <property type="entry name" value="GerBA"/>
    <property type="match status" value="1"/>
</dbReference>
<evidence type="ECO:0000256" key="5">
    <source>
        <dbReference type="SAM" id="Phobius"/>
    </source>
</evidence>
<evidence type="ECO:0000256" key="4">
    <source>
        <dbReference type="PIRNR" id="PIRNR005690"/>
    </source>
</evidence>
<comment type="caution">
    <text evidence="6">The sequence shown here is derived from an EMBL/GenBank/DDBJ whole genome shotgun (WGS) entry which is preliminary data.</text>
</comment>
<keyword evidence="7" id="KW-1185">Reference proteome</keyword>
<dbReference type="EMBL" id="WKKF01000015">
    <property type="protein sequence ID" value="MRX56666.1"/>
    <property type="molecule type" value="Genomic_DNA"/>
</dbReference>
<keyword evidence="3 4" id="KW-0472">Membrane</keyword>
<protein>
    <submittedName>
        <fullName evidence="6">Spore germination protein</fullName>
    </submittedName>
</protein>
<evidence type="ECO:0000256" key="3">
    <source>
        <dbReference type="ARBA" id="ARBA00023136"/>
    </source>
</evidence>
<organism evidence="6 7">
    <name type="scientific">Metabacillus idriensis</name>
    <dbReference type="NCBI Taxonomy" id="324768"/>
    <lineage>
        <taxon>Bacteria</taxon>
        <taxon>Bacillati</taxon>
        <taxon>Bacillota</taxon>
        <taxon>Bacilli</taxon>
        <taxon>Bacillales</taxon>
        <taxon>Bacillaceae</taxon>
        <taxon>Metabacillus</taxon>
    </lineage>
</organism>
<dbReference type="GO" id="GO:0009847">
    <property type="term" value="P:spore germination"/>
    <property type="evidence" value="ECO:0007669"/>
    <property type="project" value="UniProtKB-UniRule"/>
</dbReference>
<gene>
    <name evidence="6" type="ORF">GJU41_22230</name>
</gene>
<dbReference type="InterPro" id="IPR050768">
    <property type="entry name" value="UPF0353/GerABKA_families"/>
</dbReference>
<evidence type="ECO:0000256" key="2">
    <source>
        <dbReference type="ARBA" id="ARBA00005278"/>
    </source>
</evidence>
<feature type="transmembrane region" description="Helical" evidence="5">
    <location>
        <begin position="281"/>
        <end position="301"/>
    </location>
</feature>
<dbReference type="InterPro" id="IPR004995">
    <property type="entry name" value="Spore_Ger"/>
</dbReference>
<dbReference type="Proteomes" id="UP000441585">
    <property type="component" value="Unassembled WGS sequence"/>
</dbReference>
<keyword evidence="5" id="KW-1133">Transmembrane helix</keyword>
<reference evidence="6 7" key="1">
    <citation type="submission" date="2019-11" db="EMBL/GenBank/DDBJ databases">
        <title>Bacillus idriensis genome.</title>
        <authorList>
            <person name="Konopka E.N."/>
            <person name="Newman J.D."/>
        </authorList>
    </citation>
    <scope>NUCLEOTIDE SEQUENCE [LARGE SCALE GENOMIC DNA]</scope>
    <source>
        <strain evidence="6 7">DSM 19097</strain>
    </source>
</reference>
<sequence length="520" mass="58282">MKRWISKKQIQRQGSMNEWAKEADSLSEDPFTGNIAEDLDRIRKEIGHNSDIHFREFKIGKTNIRACIVFVNGFADTELINDKILDGLMSFELLHSHAEEAVSKQSVKEFIMKNSLPLSHVYEVQSVAELISGVMSGSIGLLIEGSQEGVLLGASKEKTRNIEEPLSEALVRGPRVGFIENLTDNTAILRRLAKTKNLSIVNFKVGDRFKKDLVITYIDDIVDPELLKEVIRRIKKINIDDLPESGYVEQLIEDNYLIPFPQVQNTERPDRVMSALLEGRVAILLDGTPFALIVPVTFNMLLQSPEDYYERWIPGTLIRILRYFSAFISLFAPSLYIAFISFHQGLIPTKLAISMAASRDGVPFPPLIEALIMEVSIEILREAGLRLPKPVGQSIGIVGGLIIGEAAVQAGIVSPIMVIVVAVTAISSFALPHYSTGIALRMLRFIAMFFAAIYGLYGVVLFFLLLCSHLVKLKSFGVPYLSPAVPYQLSDWKDFMIRAPFSLMKRRPKLMQTQNSLRKK</sequence>
<feature type="transmembrane region" description="Helical" evidence="5">
    <location>
        <begin position="321"/>
        <end position="342"/>
    </location>
</feature>
<feature type="transmembrane region" description="Helical" evidence="5">
    <location>
        <begin position="443"/>
        <end position="466"/>
    </location>
</feature>
<dbReference type="Pfam" id="PF03323">
    <property type="entry name" value="GerA"/>
    <property type="match status" value="1"/>
</dbReference>
<evidence type="ECO:0000313" key="7">
    <source>
        <dbReference type="Proteomes" id="UP000441585"/>
    </source>
</evidence>
<proteinExistence type="inferred from homology"/>